<accession>A0A1X1BUT8</accession>
<feature type="transmembrane region" description="Helical" evidence="1">
    <location>
        <begin position="45"/>
        <end position="68"/>
    </location>
</feature>
<evidence type="ECO:0000256" key="1">
    <source>
        <dbReference type="SAM" id="Phobius"/>
    </source>
</evidence>
<reference evidence="2 3" key="1">
    <citation type="journal article" date="2017" name="Antonie Van Leeuwenhoek">
        <title>Phylogenomic resolution of the bacterial genus Pantoea and its relationship with Erwinia and Tatumella.</title>
        <authorList>
            <person name="Palmer M."/>
            <person name="Steenkamp E.T."/>
            <person name="Coetzee M.P."/>
            <person name="Chan W.Y."/>
            <person name="van Zyl E."/>
            <person name="De Maayer P."/>
            <person name="Coutinho T.A."/>
            <person name="Blom J."/>
            <person name="Smits T.H."/>
            <person name="Duffy B."/>
            <person name="Venter S.N."/>
        </authorList>
    </citation>
    <scope>NUCLEOTIDE SEQUENCE [LARGE SCALE GENOMIC DNA]</scope>
    <source>
        <strain evidence="2 3">LMG 24534</strain>
    </source>
</reference>
<keyword evidence="3" id="KW-1185">Reference proteome</keyword>
<protein>
    <submittedName>
        <fullName evidence="2">Uncharacterized protein</fullName>
    </submittedName>
</protein>
<dbReference type="AlphaFoldDB" id="A0A1X1BUT8"/>
<dbReference type="Proteomes" id="UP000193933">
    <property type="component" value="Unassembled WGS sequence"/>
</dbReference>
<dbReference type="EMBL" id="MLFN01000036">
    <property type="protein sequence ID" value="ORM52159.1"/>
    <property type="molecule type" value="Genomic_DNA"/>
</dbReference>
<feature type="transmembrane region" description="Helical" evidence="1">
    <location>
        <begin position="14"/>
        <end position="33"/>
    </location>
</feature>
<evidence type="ECO:0000313" key="2">
    <source>
        <dbReference type="EMBL" id="ORM52159.1"/>
    </source>
</evidence>
<keyword evidence="1" id="KW-1133">Transmembrane helix</keyword>
<feature type="transmembrane region" description="Helical" evidence="1">
    <location>
        <begin position="80"/>
        <end position="102"/>
    </location>
</feature>
<gene>
    <name evidence="2" type="ORF">HA41_12815</name>
</gene>
<feature type="transmembrane region" description="Helical" evidence="1">
    <location>
        <begin position="141"/>
        <end position="162"/>
    </location>
</feature>
<organism evidence="2 3">
    <name type="scientific">Pantoea conspicua</name>
    <dbReference type="NCBI Taxonomy" id="472705"/>
    <lineage>
        <taxon>Bacteria</taxon>
        <taxon>Pseudomonadati</taxon>
        <taxon>Pseudomonadota</taxon>
        <taxon>Gammaproteobacteria</taxon>
        <taxon>Enterobacterales</taxon>
        <taxon>Erwiniaceae</taxon>
        <taxon>Pantoea</taxon>
    </lineage>
</organism>
<keyword evidence="1" id="KW-0812">Transmembrane</keyword>
<keyword evidence="1" id="KW-0472">Membrane</keyword>
<comment type="caution">
    <text evidence="2">The sequence shown here is derived from an EMBL/GenBank/DDBJ whole genome shotgun (WGS) entry which is preliminary data.</text>
</comment>
<feature type="transmembrane region" description="Helical" evidence="1">
    <location>
        <begin position="214"/>
        <end position="234"/>
    </location>
</feature>
<evidence type="ECO:0000313" key="3">
    <source>
        <dbReference type="Proteomes" id="UP000193933"/>
    </source>
</evidence>
<name>A0A1X1BUT8_9GAMM</name>
<dbReference type="RefSeq" id="WP_094121153.1">
    <property type="nucleotide sequence ID" value="NZ_MLFN01000036.1"/>
</dbReference>
<feature type="transmembrane region" description="Helical" evidence="1">
    <location>
        <begin position="182"/>
        <end position="202"/>
    </location>
</feature>
<proteinExistence type="predicted"/>
<feature type="transmembrane region" description="Helical" evidence="1">
    <location>
        <begin position="108"/>
        <end position="129"/>
    </location>
</feature>
<dbReference type="OrthoDB" id="6630280at2"/>
<sequence length="323" mass="37156">MPFLKELKRVTQQYRLDLIILFTLVTIIGSSGFEKNIKEIVGSTGLIIIISSIIFLPHRALAIFHTFIFKYQNRTLNKVAGTLSLLSWLVFGLTYIALPLGFVFTGRILFLTFILLTLAGGILTFYDLEKNGNLSLRKIRLTLWFFLPLCFILTNALASSYFTQFSALSISSVPYTEFIWKFVFSIMALALLLQPVSYLIFITQADKTEGYQTATLIAFFLAVSVVLFAIPHWGANILSSVLDHATRFEWRDEAKCGKLIIKREDERYFGFNSDKYTLYFSNPGYWGFYELNCAKDKYNNDTFRLTPVDIEIRKPWFGKDNVR</sequence>